<keyword evidence="9" id="KW-1185">Reference proteome</keyword>
<dbReference type="Pfam" id="PF00482">
    <property type="entry name" value="T2SSF"/>
    <property type="match status" value="1"/>
</dbReference>
<organism evidence="8 9">
    <name type="scientific">Streptomyces niveiscabiei</name>
    <dbReference type="NCBI Taxonomy" id="164115"/>
    <lineage>
        <taxon>Bacteria</taxon>
        <taxon>Bacillati</taxon>
        <taxon>Actinomycetota</taxon>
        <taxon>Actinomycetes</taxon>
        <taxon>Kitasatosporales</taxon>
        <taxon>Streptomycetaceae</taxon>
        <taxon>Streptomyces</taxon>
    </lineage>
</organism>
<comment type="subcellular location">
    <subcellularLocation>
        <location evidence="1">Cell membrane</location>
        <topology evidence="1">Multi-pass membrane protein</topology>
    </subcellularLocation>
</comment>
<feature type="transmembrane region" description="Helical" evidence="6">
    <location>
        <begin position="47"/>
        <end position="70"/>
    </location>
</feature>
<dbReference type="InterPro" id="IPR018076">
    <property type="entry name" value="T2SS_GspF_dom"/>
</dbReference>
<evidence type="ECO:0000256" key="3">
    <source>
        <dbReference type="ARBA" id="ARBA00022692"/>
    </source>
</evidence>
<reference evidence="8 9" key="1">
    <citation type="submission" date="2024-12" db="EMBL/GenBank/DDBJ databases">
        <title>Forecasting of Potato common scab and diversities of Pathogenic streptomyces spp. in china.</title>
        <authorList>
            <person name="Handique U."/>
            <person name="Wu J."/>
        </authorList>
    </citation>
    <scope>NUCLEOTIDE SEQUENCE [LARGE SCALE GENOMIC DNA]</scope>
    <source>
        <strain evidence="8 9">ZRIMU1530</strain>
    </source>
</reference>
<dbReference type="RefSeq" id="WP_409124092.1">
    <property type="nucleotide sequence ID" value="NZ_JBJVNI010000041.1"/>
</dbReference>
<proteinExistence type="predicted"/>
<evidence type="ECO:0000313" key="9">
    <source>
        <dbReference type="Proteomes" id="UP001631957"/>
    </source>
</evidence>
<feature type="domain" description="Type II secretion system protein GspF" evidence="7">
    <location>
        <begin position="96"/>
        <end position="214"/>
    </location>
</feature>
<dbReference type="InterPro" id="IPR042094">
    <property type="entry name" value="T2SS_GspF_sf"/>
</dbReference>
<sequence length="278" mass="29787">MTAPLLGLLGLGAGCGFLLIVHAWRTPATRPHKRRPYTGRWTAASIAAGVLAWVVTGWIAGGLLAAMAVWSLPHLLGSGTEHRERTARIEGIAGWTEMLRDTLAAAAGLEQAIQATAPAAPRAIRPRVTAMAARLERGEPLTDALRHLADDLEDPTADLVIAALVLSAQHQARQLSPLLGELAATARAQVEMRHRIEAGRARIRTTQRVVVATTFTFTAGLILLNPAFLTPYDTAAGQAVLLAIGTLFATAFAWLRRIARIEEPERFFATPHTEEASG</sequence>
<dbReference type="PANTHER" id="PTHR35007">
    <property type="entry name" value="INTEGRAL MEMBRANE PROTEIN-RELATED"/>
    <property type="match status" value="1"/>
</dbReference>
<feature type="transmembrane region" description="Helical" evidence="6">
    <location>
        <begin position="235"/>
        <end position="255"/>
    </location>
</feature>
<keyword evidence="3 6" id="KW-0812">Transmembrane</keyword>
<feature type="transmembrane region" description="Helical" evidence="6">
    <location>
        <begin position="209"/>
        <end position="229"/>
    </location>
</feature>
<protein>
    <submittedName>
        <fullName evidence="8">Type II secretion system F family protein</fullName>
    </submittedName>
</protein>
<evidence type="ECO:0000256" key="1">
    <source>
        <dbReference type="ARBA" id="ARBA00004651"/>
    </source>
</evidence>
<keyword evidence="4 6" id="KW-1133">Transmembrane helix</keyword>
<dbReference type="EMBL" id="JBJVNI010000041">
    <property type="protein sequence ID" value="MFM9615790.1"/>
    <property type="molecule type" value="Genomic_DNA"/>
</dbReference>
<dbReference type="Gene3D" id="1.20.81.30">
    <property type="entry name" value="Type II secretion system (T2SS), domain F"/>
    <property type="match status" value="1"/>
</dbReference>
<dbReference type="PANTHER" id="PTHR35007:SF3">
    <property type="entry name" value="POSSIBLE CONSERVED ALANINE RICH MEMBRANE PROTEIN"/>
    <property type="match status" value="1"/>
</dbReference>
<evidence type="ECO:0000256" key="4">
    <source>
        <dbReference type="ARBA" id="ARBA00022989"/>
    </source>
</evidence>
<evidence type="ECO:0000313" key="8">
    <source>
        <dbReference type="EMBL" id="MFM9615790.1"/>
    </source>
</evidence>
<accession>A0ABW9I621</accession>
<dbReference type="Proteomes" id="UP001631957">
    <property type="component" value="Unassembled WGS sequence"/>
</dbReference>
<evidence type="ECO:0000256" key="2">
    <source>
        <dbReference type="ARBA" id="ARBA00022475"/>
    </source>
</evidence>
<name>A0ABW9I621_9ACTN</name>
<evidence type="ECO:0000259" key="7">
    <source>
        <dbReference type="Pfam" id="PF00482"/>
    </source>
</evidence>
<evidence type="ECO:0000256" key="6">
    <source>
        <dbReference type="SAM" id="Phobius"/>
    </source>
</evidence>
<gene>
    <name evidence="8" type="ORF">ACKI18_44825</name>
</gene>
<evidence type="ECO:0000256" key="5">
    <source>
        <dbReference type="ARBA" id="ARBA00023136"/>
    </source>
</evidence>
<comment type="caution">
    <text evidence="8">The sequence shown here is derived from an EMBL/GenBank/DDBJ whole genome shotgun (WGS) entry which is preliminary data.</text>
</comment>
<keyword evidence="5 6" id="KW-0472">Membrane</keyword>
<keyword evidence="2" id="KW-1003">Cell membrane</keyword>